<dbReference type="PROSITE" id="PS01081">
    <property type="entry name" value="HTH_TETR_1"/>
    <property type="match status" value="1"/>
</dbReference>
<dbReference type="GO" id="GO:0000976">
    <property type="term" value="F:transcription cis-regulatory region binding"/>
    <property type="evidence" value="ECO:0007669"/>
    <property type="project" value="TreeGrafter"/>
</dbReference>
<evidence type="ECO:0000313" key="5">
    <source>
        <dbReference type="Proteomes" id="UP000316096"/>
    </source>
</evidence>
<feature type="domain" description="HTH tetR-type" evidence="3">
    <location>
        <begin position="11"/>
        <end position="71"/>
    </location>
</feature>
<dbReference type="AlphaFoldDB" id="A0A543CJY8"/>
<protein>
    <submittedName>
        <fullName evidence="4">TetR family transcriptional regulator</fullName>
    </submittedName>
</protein>
<evidence type="ECO:0000259" key="3">
    <source>
        <dbReference type="PROSITE" id="PS50977"/>
    </source>
</evidence>
<evidence type="ECO:0000256" key="2">
    <source>
        <dbReference type="PROSITE-ProRule" id="PRU00335"/>
    </source>
</evidence>
<dbReference type="PANTHER" id="PTHR30055">
    <property type="entry name" value="HTH-TYPE TRANSCRIPTIONAL REGULATOR RUTR"/>
    <property type="match status" value="1"/>
</dbReference>
<dbReference type="Pfam" id="PF17931">
    <property type="entry name" value="TetR_C_23"/>
    <property type="match status" value="1"/>
</dbReference>
<dbReference type="PROSITE" id="PS50977">
    <property type="entry name" value="HTH_TETR_2"/>
    <property type="match status" value="1"/>
</dbReference>
<keyword evidence="1 2" id="KW-0238">DNA-binding</keyword>
<reference evidence="4 5" key="1">
    <citation type="submission" date="2019-06" db="EMBL/GenBank/DDBJ databases">
        <title>Sequencing the genomes of 1000 actinobacteria strains.</title>
        <authorList>
            <person name="Klenk H.-P."/>
        </authorList>
    </citation>
    <scope>NUCLEOTIDE SEQUENCE [LARGE SCALE GENOMIC DNA]</scope>
    <source>
        <strain evidence="4 5">DSM 102200</strain>
    </source>
</reference>
<name>A0A543CJY8_9ACTN</name>
<dbReference type="Proteomes" id="UP000316096">
    <property type="component" value="Unassembled WGS sequence"/>
</dbReference>
<dbReference type="InterPro" id="IPR001647">
    <property type="entry name" value="HTH_TetR"/>
</dbReference>
<keyword evidence="5" id="KW-1185">Reference proteome</keyword>
<dbReference type="InterPro" id="IPR036271">
    <property type="entry name" value="Tet_transcr_reg_TetR-rel_C_sf"/>
</dbReference>
<dbReference type="PANTHER" id="PTHR30055:SF146">
    <property type="entry name" value="HTH-TYPE TRANSCRIPTIONAL DUAL REGULATOR CECR"/>
    <property type="match status" value="1"/>
</dbReference>
<evidence type="ECO:0000256" key="1">
    <source>
        <dbReference type="ARBA" id="ARBA00023125"/>
    </source>
</evidence>
<proteinExistence type="predicted"/>
<dbReference type="SUPFAM" id="SSF48498">
    <property type="entry name" value="Tetracyclin repressor-like, C-terminal domain"/>
    <property type="match status" value="1"/>
</dbReference>
<dbReference type="InterPro" id="IPR023772">
    <property type="entry name" value="DNA-bd_HTH_TetR-type_CS"/>
</dbReference>
<dbReference type="PRINTS" id="PR00455">
    <property type="entry name" value="HTHTETR"/>
</dbReference>
<accession>A0A543CJY8</accession>
<dbReference type="InterPro" id="IPR041673">
    <property type="entry name" value="TetR_C_23"/>
</dbReference>
<dbReference type="SUPFAM" id="SSF46689">
    <property type="entry name" value="Homeodomain-like"/>
    <property type="match status" value="1"/>
</dbReference>
<dbReference type="Gene3D" id="1.10.357.10">
    <property type="entry name" value="Tetracycline Repressor, domain 2"/>
    <property type="match status" value="1"/>
</dbReference>
<sequence>MSAVAVPTKSEQTRDLIAKTALRLFRERGYEATTMRAIATEAGVSVGNAYYYFASKEELIQLYYEHSQEDHSEVCEAILARDREFRARLLGVLRARIDTLQPYKEFAGKFFKYAAEPSSPLSPFSAESGPVRDAAIAVYRQVVEGSTLKTDPEIRTDLPELLWLYSMGVVLYWVYDSSPDAEKTYRLVERTVPLIDKLVGMARLPGMRGVVREALSTYRDLRK</sequence>
<feature type="DNA-binding region" description="H-T-H motif" evidence="2">
    <location>
        <begin position="34"/>
        <end position="53"/>
    </location>
</feature>
<organism evidence="4 5">
    <name type="scientific">Actinoallomurus bryophytorum</name>
    <dbReference type="NCBI Taxonomy" id="1490222"/>
    <lineage>
        <taxon>Bacteria</taxon>
        <taxon>Bacillati</taxon>
        <taxon>Actinomycetota</taxon>
        <taxon>Actinomycetes</taxon>
        <taxon>Streptosporangiales</taxon>
        <taxon>Thermomonosporaceae</taxon>
        <taxon>Actinoallomurus</taxon>
    </lineage>
</organism>
<dbReference type="InterPro" id="IPR050109">
    <property type="entry name" value="HTH-type_TetR-like_transc_reg"/>
</dbReference>
<evidence type="ECO:0000313" key="4">
    <source>
        <dbReference type="EMBL" id="TQL97422.1"/>
    </source>
</evidence>
<gene>
    <name evidence="4" type="ORF">FB559_3007</name>
</gene>
<dbReference type="Pfam" id="PF00440">
    <property type="entry name" value="TetR_N"/>
    <property type="match status" value="1"/>
</dbReference>
<dbReference type="EMBL" id="VFOZ01000001">
    <property type="protein sequence ID" value="TQL97422.1"/>
    <property type="molecule type" value="Genomic_DNA"/>
</dbReference>
<dbReference type="InterPro" id="IPR009057">
    <property type="entry name" value="Homeodomain-like_sf"/>
</dbReference>
<dbReference type="GO" id="GO:0003700">
    <property type="term" value="F:DNA-binding transcription factor activity"/>
    <property type="evidence" value="ECO:0007669"/>
    <property type="project" value="TreeGrafter"/>
</dbReference>
<comment type="caution">
    <text evidence="4">The sequence shown here is derived from an EMBL/GenBank/DDBJ whole genome shotgun (WGS) entry which is preliminary data.</text>
</comment>